<keyword evidence="4" id="KW-0560">Oxidoreductase</keyword>
<dbReference type="InterPro" id="IPR004360">
    <property type="entry name" value="Glyas_Fos-R_dOase_dom"/>
</dbReference>
<evidence type="ECO:0000313" key="4">
    <source>
        <dbReference type="EMBL" id="VFJ95551.1"/>
    </source>
</evidence>
<dbReference type="PROSITE" id="PS00934">
    <property type="entry name" value="GLYOXALASE_I_1"/>
    <property type="match status" value="1"/>
</dbReference>
<dbReference type="GO" id="GO:0046872">
    <property type="term" value="F:metal ion binding"/>
    <property type="evidence" value="ECO:0007669"/>
    <property type="project" value="UniProtKB-KW"/>
</dbReference>
<dbReference type="AlphaFoldDB" id="A0A450USM3"/>
<dbReference type="SUPFAM" id="SSF54593">
    <property type="entry name" value="Glyoxalase/Bleomycin resistance protein/Dihydroxybiphenyl dioxygenase"/>
    <property type="match status" value="1"/>
</dbReference>
<dbReference type="InterPro" id="IPR037523">
    <property type="entry name" value="VOC_core"/>
</dbReference>
<proteinExistence type="predicted"/>
<dbReference type="GO" id="GO:0051213">
    <property type="term" value="F:dioxygenase activity"/>
    <property type="evidence" value="ECO:0007669"/>
    <property type="project" value="UniProtKB-KW"/>
</dbReference>
<dbReference type="InterPro" id="IPR018146">
    <property type="entry name" value="Glyoxalase_1_CS"/>
</dbReference>
<dbReference type="Pfam" id="PF00903">
    <property type="entry name" value="Glyoxalase"/>
    <property type="match status" value="1"/>
</dbReference>
<protein>
    <submittedName>
        <fullName evidence="4">Catechol 2,3-dioxygenase</fullName>
    </submittedName>
</protein>
<dbReference type="GO" id="GO:0004462">
    <property type="term" value="F:lactoylglutathione lyase activity"/>
    <property type="evidence" value="ECO:0007669"/>
    <property type="project" value="InterPro"/>
</dbReference>
<name>A0A450USM3_9GAMM</name>
<accession>A0A450USM3</accession>
<dbReference type="PANTHER" id="PTHR46142">
    <property type="match status" value="1"/>
</dbReference>
<organism evidence="4">
    <name type="scientific">Candidatus Kentrum sp. LFY</name>
    <dbReference type="NCBI Taxonomy" id="2126342"/>
    <lineage>
        <taxon>Bacteria</taxon>
        <taxon>Pseudomonadati</taxon>
        <taxon>Pseudomonadota</taxon>
        <taxon>Gammaproteobacteria</taxon>
        <taxon>Candidatus Kentrum</taxon>
    </lineage>
</organism>
<feature type="domain" description="VOC" evidence="3">
    <location>
        <begin position="48"/>
        <end position="169"/>
    </location>
</feature>
<feature type="region of interest" description="Disordered" evidence="2">
    <location>
        <begin position="1"/>
        <end position="29"/>
    </location>
</feature>
<keyword evidence="1" id="KW-0479">Metal-binding</keyword>
<gene>
    <name evidence="4" type="ORF">BECKLFY1418A_GA0070994_105111</name>
</gene>
<sequence length="171" mass="19123">MAIRGPLESNQGDLGSPRGPNGFAPWGPDEDQWHRKAIGHGLQAMILKLHHVAVPVSDLDSAISFYSDVLGFHRIERPDSLAGFGAWLQGYGFQIHLTEDRTFRGKKLTDNPTLPDSRHFCLFVDDIDGFREYLIRRKITVGEIMEIIVGGHQFFVCDPAGNVIEITDIPQ</sequence>
<dbReference type="PROSITE" id="PS51819">
    <property type="entry name" value="VOC"/>
    <property type="match status" value="1"/>
</dbReference>
<reference evidence="4" key="1">
    <citation type="submission" date="2019-02" db="EMBL/GenBank/DDBJ databases">
        <authorList>
            <person name="Gruber-Vodicka R. H."/>
            <person name="Seah K. B. B."/>
        </authorList>
    </citation>
    <scope>NUCLEOTIDE SEQUENCE</scope>
    <source>
        <strain evidence="4">BECK_M6</strain>
    </source>
</reference>
<evidence type="ECO:0000259" key="3">
    <source>
        <dbReference type="PROSITE" id="PS51819"/>
    </source>
</evidence>
<dbReference type="PANTHER" id="PTHR46142:SF3">
    <property type="entry name" value="F18B13.24 PROTEIN"/>
    <property type="match status" value="1"/>
</dbReference>
<evidence type="ECO:0000256" key="2">
    <source>
        <dbReference type="SAM" id="MobiDB-lite"/>
    </source>
</evidence>
<dbReference type="EMBL" id="CAADFH010000051">
    <property type="protein sequence ID" value="VFJ95551.1"/>
    <property type="molecule type" value="Genomic_DNA"/>
</dbReference>
<dbReference type="InterPro" id="IPR029068">
    <property type="entry name" value="Glyas_Bleomycin-R_OHBP_Dase"/>
</dbReference>
<dbReference type="Gene3D" id="3.10.180.10">
    <property type="entry name" value="2,3-Dihydroxybiphenyl 1,2-Dioxygenase, domain 1"/>
    <property type="match status" value="1"/>
</dbReference>
<keyword evidence="4" id="KW-0223">Dioxygenase</keyword>
<evidence type="ECO:0000256" key="1">
    <source>
        <dbReference type="ARBA" id="ARBA00022723"/>
    </source>
</evidence>